<keyword evidence="3" id="KW-1185">Reference proteome</keyword>
<dbReference type="RefSeq" id="WP_135225225.1">
    <property type="nucleotide sequence ID" value="NZ_CP132508.1"/>
</dbReference>
<name>A0ABZ0QT52_9FIRM</name>
<evidence type="ECO:0008006" key="4">
    <source>
        <dbReference type="Google" id="ProtNLM"/>
    </source>
</evidence>
<gene>
    <name evidence="2" type="ORF">Q5761_04245</name>
</gene>
<evidence type="ECO:0000313" key="3">
    <source>
        <dbReference type="Proteomes" id="UP001304683"/>
    </source>
</evidence>
<evidence type="ECO:0000313" key="2">
    <source>
        <dbReference type="EMBL" id="WPD19867.1"/>
    </source>
</evidence>
<organism evidence="2 3">
    <name type="scientific">Thermaerobacter composti</name>
    <dbReference type="NCBI Taxonomy" id="554949"/>
    <lineage>
        <taxon>Bacteria</taxon>
        <taxon>Bacillati</taxon>
        <taxon>Bacillota</taxon>
        <taxon>Clostridia</taxon>
        <taxon>Eubacteriales</taxon>
        <taxon>Clostridiales Family XVII. Incertae Sedis</taxon>
        <taxon>Thermaerobacter</taxon>
    </lineage>
</organism>
<sequence length="152" mass="15503">MATVAVLFALAVLVIARWAALYGMNRAILQRQQEVARLERANQHLALEVAQRDSLARLEAAARARGYEAPDALRTVRVPEATRGRGTASGGQAPGGGTAAGDGQAGAVREAVVALAPAGAEGEPGEPAVGSGGTAGGPLVWLGRIWQRVFGG</sequence>
<protein>
    <recommendedName>
        <fullName evidence="4">Septum formation initiator</fullName>
    </recommendedName>
</protein>
<dbReference type="EMBL" id="CP132508">
    <property type="protein sequence ID" value="WPD19867.1"/>
    <property type="molecule type" value="Genomic_DNA"/>
</dbReference>
<accession>A0ABZ0QT52</accession>
<feature type="region of interest" description="Disordered" evidence="1">
    <location>
        <begin position="78"/>
        <end position="103"/>
    </location>
</feature>
<feature type="compositionally biased region" description="Gly residues" evidence="1">
    <location>
        <begin position="87"/>
        <end position="103"/>
    </location>
</feature>
<evidence type="ECO:0000256" key="1">
    <source>
        <dbReference type="SAM" id="MobiDB-lite"/>
    </source>
</evidence>
<reference evidence="2 3" key="1">
    <citation type="submission" date="2023-08" db="EMBL/GenBank/DDBJ databases">
        <title>Genome sequence of Thermaerobacter compostii strain Ins1, a spore-forming filamentous bacterium isolated from a deep geothermal reservoir.</title>
        <authorList>
            <person name="Bregnard D."/>
            <person name="Gonzalez D."/>
            <person name="Junier P."/>
        </authorList>
    </citation>
    <scope>NUCLEOTIDE SEQUENCE [LARGE SCALE GENOMIC DNA]</scope>
    <source>
        <strain evidence="2 3">Ins1</strain>
    </source>
</reference>
<proteinExistence type="predicted"/>
<dbReference type="Proteomes" id="UP001304683">
    <property type="component" value="Chromosome"/>
</dbReference>